<evidence type="ECO:0000313" key="3">
    <source>
        <dbReference type="Proteomes" id="UP000727456"/>
    </source>
</evidence>
<dbReference type="RefSeq" id="WP_167074165.1">
    <property type="nucleotide sequence ID" value="NZ_JAAOZC010000007.1"/>
</dbReference>
<dbReference type="InterPro" id="IPR006665">
    <property type="entry name" value="OmpA-like"/>
</dbReference>
<sequence length="145" mass="15059">MKKARARWALSFADLCLLLLGFMIILVARPDGAALAGGLRSAMGDKGTRAEQPAAAWFDSGEAVLNTNGQRFVRDFARGAGGAHIRLTSHGTDDQSARFDGWELAAARLAAVARALQAANVPAANIALSIDGASGGGQRIGLERS</sequence>
<feature type="domain" description="OmpA-like" evidence="1">
    <location>
        <begin position="58"/>
        <end position="133"/>
    </location>
</feature>
<evidence type="ECO:0000313" key="2">
    <source>
        <dbReference type="EMBL" id="NIJ08986.1"/>
    </source>
</evidence>
<name>A0ABX0TTZ2_9SPHN</name>
<dbReference type="Gene3D" id="3.30.1330.60">
    <property type="entry name" value="OmpA-like domain"/>
    <property type="match status" value="1"/>
</dbReference>
<organism evidence="2 3">
    <name type="scientific">Sphingomonas vulcanisoli</name>
    <dbReference type="NCBI Taxonomy" id="1658060"/>
    <lineage>
        <taxon>Bacteria</taxon>
        <taxon>Pseudomonadati</taxon>
        <taxon>Pseudomonadota</taxon>
        <taxon>Alphaproteobacteria</taxon>
        <taxon>Sphingomonadales</taxon>
        <taxon>Sphingomonadaceae</taxon>
        <taxon>Sphingomonas</taxon>
    </lineage>
</organism>
<comment type="caution">
    <text evidence="2">The sequence shown here is derived from an EMBL/GenBank/DDBJ whole genome shotgun (WGS) entry which is preliminary data.</text>
</comment>
<dbReference type="Proteomes" id="UP000727456">
    <property type="component" value="Unassembled WGS sequence"/>
</dbReference>
<dbReference type="EMBL" id="JAAOZC010000007">
    <property type="protein sequence ID" value="NIJ08986.1"/>
    <property type="molecule type" value="Genomic_DNA"/>
</dbReference>
<dbReference type="SUPFAM" id="SSF103088">
    <property type="entry name" value="OmpA-like"/>
    <property type="match status" value="1"/>
</dbReference>
<dbReference type="Pfam" id="PF00691">
    <property type="entry name" value="OmpA"/>
    <property type="match status" value="1"/>
</dbReference>
<protein>
    <recommendedName>
        <fullName evidence="1">OmpA-like domain-containing protein</fullName>
    </recommendedName>
</protein>
<keyword evidence="3" id="KW-1185">Reference proteome</keyword>
<gene>
    <name evidence="2" type="ORF">FHS31_002616</name>
</gene>
<evidence type="ECO:0000259" key="1">
    <source>
        <dbReference type="Pfam" id="PF00691"/>
    </source>
</evidence>
<proteinExistence type="predicted"/>
<accession>A0ABX0TTZ2</accession>
<reference evidence="2 3" key="1">
    <citation type="submission" date="2020-03" db="EMBL/GenBank/DDBJ databases">
        <title>Genomic Encyclopedia of Type Strains, Phase III (KMG-III): the genomes of soil and plant-associated and newly described type strains.</title>
        <authorList>
            <person name="Whitman W."/>
        </authorList>
    </citation>
    <scope>NUCLEOTIDE SEQUENCE [LARGE SCALE GENOMIC DNA]</scope>
    <source>
        <strain evidence="2 3">CECT 8804</strain>
    </source>
</reference>
<dbReference type="InterPro" id="IPR036737">
    <property type="entry name" value="OmpA-like_sf"/>
</dbReference>